<dbReference type="EMBL" id="HACG01001328">
    <property type="protein sequence ID" value="CEK48193.1"/>
    <property type="molecule type" value="Transcribed_RNA"/>
</dbReference>
<dbReference type="SUPFAM" id="SSF75399">
    <property type="entry name" value="Plakin repeat"/>
    <property type="match status" value="1"/>
</dbReference>
<dbReference type="Gene3D" id="3.90.1290.10">
    <property type="entry name" value="Plakin repeat"/>
    <property type="match status" value="1"/>
</dbReference>
<sequence length="75" mass="8070">THSVTGETMALNVAIERGFIKAENMPSGHREGAAAKVTRAFSIVGVLHPHIKKRLTVSQAISEGILDQEKGIYNS</sequence>
<organism evidence="1">
    <name type="scientific">Arion vulgaris</name>
    <dbReference type="NCBI Taxonomy" id="1028688"/>
    <lineage>
        <taxon>Eukaryota</taxon>
        <taxon>Metazoa</taxon>
        <taxon>Spiralia</taxon>
        <taxon>Lophotrochozoa</taxon>
        <taxon>Mollusca</taxon>
        <taxon>Gastropoda</taxon>
        <taxon>Heterobranchia</taxon>
        <taxon>Euthyneura</taxon>
        <taxon>Panpulmonata</taxon>
        <taxon>Eupulmonata</taxon>
        <taxon>Stylommatophora</taxon>
        <taxon>Helicina</taxon>
        <taxon>Arionoidea</taxon>
        <taxon>Arionidae</taxon>
        <taxon>Arion</taxon>
    </lineage>
</organism>
<gene>
    <name evidence="1" type="primary">ORF3343</name>
</gene>
<feature type="non-terminal residue" evidence="1">
    <location>
        <position position="1"/>
    </location>
</feature>
<dbReference type="Pfam" id="PF00681">
    <property type="entry name" value="Plectin"/>
    <property type="match status" value="1"/>
</dbReference>
<name>A0A0B6XWE8_9EUPU</name>
<dbReference type="InterPro" id="IPR035915">
    <property type="entry name" value="Plakin_repeat_sf"/>
</dbReference>
<proteinExistence type="predicted"/>
<accession>A0A0B6XWE8</accession>
<reference evidence="1" key="1">
    <citation type="submission" date="2014-12" db="EMBL/GenBank/DDBJ databases">
        <title>Insight into the proteome of Arion vulgaris.</title>
        <authorList>
            <person name="Aradska J."/>
            <person name="Bulat T."/>
            <person name="Smidak R."/>
            <person name="Sarate P."/>
            <person name="Gangsoo J."/>
            <person name="Sialana F."/>
            <person name="Bilban M."/>
            <person name="Lubec G."/>
        </authorList>
    </citation>
    <scope>NUCLEOTIDE SEQUENCE</scope>
    <source>
        <tissue evidence="1">Skin</tissue>
    </source>
</reference>
<protein>
    <submittedName>
        <fullName evidence="1">Uncharacterized protein</fullName>
    </submittedName>
</protein>
<dbReference type="GO" id="GO:0005856">
    <property type="term" value="C:cytoskeleton"/>
    <property type="evidence" value="ECO:0007669"/>
    <property type="project" value="InterPro"/>
</dbReference>
<dbReference type="AlphaFoldDB" id="A0A0B6XWE8"/>
<feature type="non-terminal residue" evidence="1">
    <location>
        <position position="75"/>
    </location>
</feature>
<dbReference type="InterPro" id="IPR001101">
    <property type="entry name" value="Plectin_repeat"/>
</dbReference>
<evidence type="ECO:0000313" key="1">
    <source>
        <dbReference type="EMBL" id="CEK48193.1"/>
    </source>
</evidence>